<evidence type="ECO:0000256" key="8">
    <source>
        <dbReference type="ARBA" id="ARBA00022840"/>
    </source>
</evidence>
<evidence type="ECO:0000256" key="12">
    <source>
        <dbReference type="ARBA" id="ARBA00048555"/>
    </source>
</evidence>
<dbReference type="InterPro" id="IPR036451">
    <property type="entry name" value="CblAdoTrfase-like_sf"/>
</dbReference>
<evidence type="ECO:0000256" key="11">
    <source>
        <dbReference type="ARBA" id="ARBA00033354"/>
    </source>
</evidence>
<dbReference type="PANTHER" id="PTHR12213">
    <property type="entry name" value="CORRINOID ADENOSYLTRANSFERASE"/>
    <property type="match status" value="1"/>
</dbReference>
<keyword evidence="5 14" id="KW-0169">Cobalamin biosynthesis</keyword>
<comment type="catalytic activity">
    <reaction evidence="13 14">
        <text>2 cob(II)alamin + reduced [electron-transfer flavoprotein] + 2 ATP = 2 adenosylcob(III)alamin + 2 triphosphate + oxidized [electron-transfer flavoprotein] + 3 H(+)</text>
        <dbReference type="Rhea" id="RHEA:28671"/>
        <dbReference type="Rhea" id="RHEA-COMP:10685"/>
        <dbReference type="Rhea" id="RHEA-COMP:10686"/>
        <dbReference type="ChEBI" id="CHEBI:15378"/>
        <dbReference type="ChEBI" id="CHEBI:16304"/>
        <dbReference type="ChEBI" id="CHEBI:18036"/>
        <dbReference type="ChEBI" id="CHEBI:18408"/>
        <dbReference type="ChEBI" id="CHEBI:30616"/>
        <dbReference type="ChEBI" id="CHEBI:57692"/>
        <dbReference type="ChEBI" id="CHEBI:58307"/>
        <dbReference type="EC" id="2.5.1.17"/>
    </reaction>
</comment>
<sequence length="202" mass="23205">MSYSIYTRTGDKGKTRIGGGKAVEKNHARIHAFGEVDHINSWCGVLEAKLSQDDQATDIQSDIRTIQQFLFDCTSDLSVPRGHREDKITASHIEWLEGLIDRYSTEPPETMYFIIPGGTEASSWAHVLRTTTRNAERVIVTFMQDEPNEVNHFVLTFINRLSDYFFVIARVLNVRHDQVDVPYERSEKVFHVSKETRDAEKD</sequence>
<evidence type="ECO:0000256" key="13">
    <source>
        <dbReference type="ARBA" id="ARBA00048692"/>
    </source>
</evidence>
<dbReference type="SUPFAM" id="SSF89028">
    <property type="entry name" value="Cobalamin adenosyltransferase-like"/>
    <property type="match status" value="1"/>
</dbReference>
<evidence type="ECO:0000256" key="5">
    <source>
        <dbReference type="ARBA" id="ARBA00022573"/>
    </source>
</evidence>
<organism evidence="16 17">
    <name type="scientific">Jeotgalibaca arthritidis</name>
    <dbReference type="NCBI Taxonomy" id="1868794"/>
    <lineage>
        <taxon>Bacteria</taxon>
        <taxon>Bacillati</taxon>
        <taxon>Bacillota</taxon>
        <taxon>Bacilli</taxon>
        <taxon>Lactobacillales</taxon>
        <taxon>Carnobacteriaceae</taxon>
        <taxon>Jeotgalibaca</taxon>
    </lineage>
</organism>
<keyword evidence="8 14" id="KW-0067">ATP-binding</keyword>
<dbReference type="Pfam" id="PF01923">
    <property type="entry name" value="Cob_adeno_trans"/>
    <property type="match status" value="1"/>
</dbReference>
<dbReference type="AlphaFoldDB" id="A0A6G7K8R7"/>
<evidence type="ECO:0000256" key="2">
    <source>
        <dbReference type="ARBA" id="ARBA00007487"/>
    </source>
</evidence>
<protein>
    <recommendedName>
        <fullName evidence="4 14">Corrinoid adenosyltransferase</fullName>
        <ecNumber evidence="3 14">2.5.1.17</ecNumber>
    </recommendedName>
    <alternativeName>
        <fullName evidence="9 14">Cob(II)alamin adenosyltransferase</fullName>
    </alternativeName>
    <alternativeName>
        <fullName evidence="11 14">Cob(II)yrinic acid a,c-diamide adenosyltransferase</fullName>
    </alternativeName>
    <alternativeName>
        <fullName evidence="10 14">Cobinamide/cobalamin adenosyltransferase</fullName>
    </alternativeName>
</protein>
<dbReference type="RefSeq" id="WP_166161383.1">
    <property type="nucleotide sequence ID" value="NZ_CP049740.1"/>
</dbReference>
<reference evidence="16 17" key="1">
    <citation type="journal article" date="2017" name="Int. J. Syst. Evol. Microbiol.">
        <title>Jeotgalibaca porci sp. nov. and Jeotgalibaca arthritidis sp. nov., isolated from pigs, and emended description of the genus Jeotgalibaca.</title>
        <authorList>
            <person name="Zamora L."/>
            <person name="Perez-Sancho M."/>
            <person name="Dominguez L."/>
            <person name="Fernandez-Garayzabal J.F."/>
            <person name="Vela A.I."/>
        </authorList>
    </citation>
    <scope>NUCLEOTIDE SEQUENCE [LARGE SCALE GENOMIC DNA]</scope>
    <source>
        <strain evidence="16 17">CECT 9157</strain>
    </source>
</reference>
<dbReference type="PANTHER" id="PTHR12213:SF0">
    <property type="entry name" value="CORRINOID ADENOSYLTRANSFERASE MMAB"/>
    <property type="match status" value="1"/>
</dbReference>
<dbReference type="EC" id="2.5.1.17" evidence="3 14"/>
<evidence type="ECO:0000256" key="1">
    <source>
        <dbReference type="ARBA" id="ARBA00005121"/>
    </source>
</evidence>
<gene>
    <name evidence="16" type="ORF">G7057_03500</name>
</gene>
<keyword evidence="17" id="KW-1185">Reference proteome</keyword>
<dbReference type="UniPathway" id="UPA00148">
    <property type="reaction ID" value="UER00233"/>
</dbReference>
<feature type="domain" description="Cobalamin adenosyltransferase-like" evidence="15">
    <location>
        <begin position="5"/>
        <end position="171"/>
    </location>
</feature>
<dbReference type="EMBL" id="CP049740">
    <property type="protein sequence ID" value="QII81632.1"/>
    <property type="molecule type" value="Genomic_DNA"/>
</dbReference>
<keyword evidence="7 14" id="KW-0547">Nucleotide-binding</keyword>
<dbReference type="InterPro" id="IPR016030">
    <property type="entry name" value="CblAdoTrfase-like"/>
</dbReference>
<evidence type="ECO:0000256" key="3">
    <source>
        <dbReference type="ARBA" id="ARBA00012454"/>
    </source>
</evidence>
<dbReference type="Gene3D" id="1.20.1200.10">
    <property type="entry name" value="Cobalamin adenosyltransferase-like"/>
    <property type="match status" value="1"/>
</dbReference>
<evidence type="ECO:0000256" key="10">
    <source>
        <dbReference type="ARBA" id="ARBA00033334"/>
    </source>
</evidence>
<dbReference type="InterPro" id="IPR029499">
    <property type="entry name" value="PduO-typ"/>
</dbReference>
<evidence type="ECO:0000256" key="7">
    <source>
        <dbReference type="ARBA" id="ARBA00022741"/>
    </source>
</evidence>
<accession>A0A6G7K8R7</accession>
<evidence type="ECO:0000313" key="16">
    <source>
        <dbReference type="EMBL" id="QII81632.1"/>
    </source>
</evidence>
<evidence type="ECO:0000256" key="4">
    <source>
        <dbReference type="ARBA" id="ARBA00020963"/>
    </source>
</evidence>
<comment type="pathway">
    <text evidence="1 14">Cofactor biosynthesis; adenosylcobalamin biosynthesis; adenosylcobalamin from cob(II)yrinate a,c-diamide: step 2/7.</text>
</comment>
<keyword evidence="6 14" id="KW-0808">Transferase</keyword>
<evidence type="ECO:0000259" key="15">
    <source>
        <dbReference type="Pfam" id="PF01923"/>
    </source>
</evidence>
<dbReference type="GO" id="GO:0005524">
    <property type="term" value="F:ATP binding"/>
    <property type="evidence" value="ECO:0007669"/>
    <property type="project" value="UniProtKB-UniRule"/>
</dbReference>
<dbReference type="Proteomes" id="UP000501451">
    <property type="component" value="Chromosome"/>
</dbReference>
<name>A0A6G7K8R7_9LACT</name>
<comment type="similarity">
    <text evidence="2 14">Belongs to the Cob(I)alamin adenosyltransferase family.</text>
</comment>
<evidence type="ECO:0000256" key="14">
    <source>
        <dbReference type="RuleBase" id="RU366026"/>
    </source>
</evidence>
<evidence type="ECO:0000256" key="6">
    <source>
        <dbReference type="ARBA" id="ARBA00022679"/>
    </source>
</evidence>
<evidence type="ECO:0000256" key="9">
    <source>
        <dbReference type="ARBA" id="ARBA00031529"/>
    </source>
</evidence>
<dbReference type="GO" id="GO:0009236">
    <property type="term" value="P:cobalamin biosynthetic process"/>
    <property type="evidence" value="ECO:0007669"/>
    <property type="project" value="UniProtKB-UniRule"/>
</dbReference>
<dbReference type="GO" id="GO:0008817">
    <property type="term" value="F:corrinoid adenosyltransferase activity"/>
    <property type="evidence" value="ECO:0007669"/>
    <property type="project" value="UniProtKB-UniRule"/>
</dbReference>
<dbReference type="KEGG" id="jar:G7057_03500"/>
<evidence type="ECO:0000313" key="17">
    <source>
        <dbReference type="Proteomes" id="UP000501451"/>
    </source>
</evidence>
<dbReference type="NCBIfam" id="TIGR00636">
    <property type="entry name" value="PduO_Nterm"/>
    <property type="match status" value="1"/>
</dbReference>
<proteinExistence type="inferred from homology"/>
<comment type="catalytic activity">
    <reaction evidence="12 14">
        <text>2 cob(II)yrinate a,c diamide + reduced [electron-transfer flavoprotein] + 2 ATP = 2 adenosylcob(III)yrinate a,c-diamide + 2 triphosphate + oxidized [electron-transfer flavoprotein] + 3 H(+)</text>
        <dbReference type="Rhea" id="RHEA:11528"/>
        <dbReference type="Rhea" id="RHEA-COMP:10685"/>
        <dbReference type="Rhea" id="RHEA-COMP:10686"/>
        <dbReference type="ChEBI" id="CHEBI:15378"/>
        <dbReference type="ChEBI" id="CHEBI:18036"/>
        <dbReference type="ChEBI" id="CHEBI:30616"/>
        <dbReference type="ChEBI" id="CHEBI:57692"/>
        <dbReference type="ChEBI" id="CHEBI:58307"/>
        <dbReference type="ChEBI" id="CHEBI:58503"/>
        <dbReference type="ChEBI" id="CHEBI:58537"/>
        <dbReference type="EC" id="2.5.1.17"/>
    </reaction>
</comment>